<dbReference type="EMBL" id="CAFBQP010000075">
    <property type="protein sequence ID" value="CAB5066382.1"/>
    <property type="molecule type" value="Genomic_DNA"/>
</dbReference>
<dbReference type="InterPro" id="IPR014189">
    <property type="entry name" value="Quinone_OxRdtase_PIG3"/>
</dbReference>
<gene>
    <name evidence="4" type="ORF">UFOPK2602_01649</name>
    <name evidence="5" type="ORF">UFOPK2806_01585</name>
    <name evidence="6" type="ORF">UFOPK4306_01803</name>
</gene>
<protein>
    <submittedName>
        <fullName evidence="5">Unannotated protein</fullName>
    </submittedName>
</protein>
<dbReference type="Pfam" id="PF08240">
    <property type="entry name" value="ADH_N"/>
    <property type="match status" value="1"/>
</dbReference>
<dbReference type="SUPFAM" id="SSF51735">
    <property type="entry name" value="NAD(P)-binding Rossmann-fold domains"/>
    <property type="match status" value="1"/>
</dbReference>
<dbReference type="InterPro" id="IPR013149">
    <property type="entry name" value="ADH-like_C"/>
</dbReference>
<dbReference type="InterPro" id="IPR013154">
    <property type="entry name" value="ADH-like_N"/>
</dbReference>
<dbReference type="EMBL" id="CAEZXX010000126">
    <property type="protein sequence ID" value="CAB4719698.1"/>
    <property type="molecule type" value="Genomic_DNA"/>
</dbReference>
<keyword evidence="2" id="KW-0560">Oxidoreductase</keyword>
<evidence type="ECO:0000313" key="6">
    <source>
        <dbReference type="EMBL" id="CAB5066382.1"/>
    </source>
</evidence>
<dbReference type="PANTHER" id="PTHR48106:SF18">
    <property type="entry name" value="QUINONE OXIDOREDUCTASE PIG3"/>
    <property type="match status" value="1"/>
</dbReference>
<name>A0A6J6UJR1_9ZZZZ</name>
<sequence>MRAVVLRSHGGPEVLVVEEIPDPVPGPEEVLVAIRATALNRADILQRMGLYPNPYPEEHEVPGLEFAGTVVSVGERVRMWRPGDEVMSITGGGAYAERIAVHERQVMRVPASVGLDDAAAIPEVYLTAWDALVVQGGLTSGRWALVHAGASGVGTAAIQIAKAIGANVAVTCSGGKVAAVRALGADLVVDYGSQDFVEETKRVTGGRGVDVILDVIGDDYVNRNIAAVALKGRVVQVGVMGGATTPVNIGAMLAKRMQLIGTVLRARPLEEKISLTQRFIAEMLPLFDTGVLRPVIDCRYPMDRIAEAHAVMERNANVGKILIDVG</sequence>
<dbReference type="AlphaFoldDB" id="A0A6J6UJR1"/>
<reference evidence="5" key="1">
    <citation type="submission" date="2020-05" db="EMBL/GenBank/DDBJ databases">
        <authorList>
            <person name="Chiriac C."/>
            <person name="Salcher M."/>
            <person name="Ghai R."/>
            <person name="Kavagutti S V."/>
        </authorList>
    </citation>
    <scope>NUCLEOTIDE SEQUENCE</scope>
</reference>
<organism evidence="5">
    <name type="scientific">freshwater metagenome</name>
    <dbReference type="NCBI Taxonomy" id="449393"/>
    <lineage>
        <taxon>unclassified sequences</taxon>
        <taxon>metagenomes</taxon>
        <taxon>ecological metagenomes</taxon>
    </lineage>
</organism>
<dbReference type="InterPro" id="IPR011032">
    <property type="entry name" value="GroES-like_sf"/>
</dbReference>
<feature type="domain" description="Enoyl reductase (ER)" evidence="3">
    <location>
        <begin position="10"/>
        <end position="323"/>
    </location>
</feature>
<dbReference type="EMBL" id="CAEZYY010000022">
    <property type="protein sequence ID" value="CAB4760002.1"/>
    <property type="molecule type" value="Genomic_DNA"/>
</dbReference>
<dbReference type="GO" id="GO:0070402">
    <property type="term" value="F:NADPH binding"/>
    <property type="evidence" value="ECO:0007669"/>
    <property type="project" value="TreeGrafter"/>
</dbReference>
<proteinExistence type="predicted"/>
<evidence type="ECO:0000256" key="2">
    <source>
        <dbReference type="ARBA" id="ARBA00023002"/>
    </source>
</evidence>
<dbReference type="InterPro" id="IPR036291">
    <property type="entry name" value="NAD(P)-bd_dom_sf"/>
</dbReference>
<dbReference type="PANTHER" id="PTHR48106">
    <property type="entry name" value="QUINONE OXIDOREDUCTASE PIG3-RELATED"/>
    <property type="match status" value="1"/>
</dbReference>
<dbReference type="CDD" id="cd05276">
    <property type="entry name" value="p53_inducible_oxidoreductase"/>
    <property type="match status" value="1"/>
</dbReference>
<dbReference type="GO" id="GO:0016651">
    <property type="term" value="F:oxidoreductase activity, acting on NAD(P)H"/>
    <property type="evidence" value="ECO:0007669"/>
    <property type="project" value="TreeGrafter"/>
</dbReference>
<dbReference type="Pfam" id="PF00107">
    <property type="entry name" value="ADH_zinc_N"/>
    <property type="match status" value="1"/>
</dbReference>
<evidence type="ECO:0000313" key="5">
    <source>
        <dbReference type="EMBL" id="CAB4760002.1"/>
    </source>
</evidence>
<evidence type="ECO:0000256" key="1">
    <source>
        <dbReference type="ARBA" id="ARBA00022857"/>
    </source>
</evidence>
<dbReference type="Gene3D" id="3.40.50.720">
    <property type="entry name" value="NAD(P)-binding Rossmann-like Domain"/>
    <property type="match status" value="1"/>
</dbReference>
<accession>A0A6J6UJR1</accession>
<evidence type="ECO:0000313" key="4">
    <source>
        <dbReference type="EMBL" id="CAB4719698.1"/>
    </source>
</evidence>
<dbReference type="InterPro" id="IPR020843">
    <property type="entry name" value="ER"/>
</dbReference>
<keyword evidence="1" id="KW-0521">NADP</keyword>
<dbReference type="SUPFAM" id="SSF50129">
    <property type="entry name" value="GroES-like"/>
    <property type="match status" value="1"/>
</dbReference>
<dbReference type="NCBIfam" id="TIGR02824">
    <property type="entry name" value="quinone_pig3"/>
    <property type="match status" value="1"/>
</dbReference>
<evidence type="ECO:0000259" key="3">
    <source>
        <dbReference type="SMART" id="SM00829"/>
    </source>
</evidence>
<dbReference type="SMART" id="SM00829">
    <property type="entry name" value="PKS_ER"/>
    <property type="match status" value="1"/>
</dbReference>
<dbReference type="Gene3D" id="3.90.180.10">
    <property type="entry name" value="Medium-chain alcohol dehydrogenases, catalytic domain"/>
    <property type="match status" value="1"/>
</dbReference>